<keyword evidence="3" id="KW-0274">FAD</keyword>
<name>A0A8H3FS30_9LECA</name>
<feature type="chain" id="PRO_5034395642" description="FAD-binding PCMH-type domain-containing protein" evidence="5">
    <location>
        <begin position="26"/>
        <end position="528"/>
    </location>
</feature>
<dbReference type="GO" id="GO:0071949">
    <property type="term" value="F:FAD binding"/>
    <property type="evidence" value="ECO:0007669"/>
    <property type="project" value="InterPro"/>
</dbReference>
<keyword evidence="8" id="KW-1185">Reference proteome</keyword>
<reference evidence="7" key="1">
    <citation type="submission" date="2021-03" db="EMBL/GenBank/DDBJ databases">
        <authorList>
            <person name="Tagirdzhanova G."/>
        </authorList>
    </citation>
    <scope>NUCLEOTIDE SEQUENCE</scope>
</reference>
<keyword evidence="2" id="KW-0285">Flavoprotein</keyword>
<evidence type="ECO:0000256" key="1">
    <source>
        <dbReference type="ARBA" id="ARBA00005466"/>
    </source>
</evidence>
<keyword evidence="5" id="KW-0732">Signal</keyword>
<dbReference type="InterPro" id="IPR016166">
    <property type="entry name" value="FAD-bd_PCMH"/>
</dbReference>
<gene>
    <name evidence="7" type="ORF">ALECFALPRED_004513</name>
</gene>
<evidence type="ECO:0000313" key="7">
    <source>
        <dbReference type="EMBL" id="CAF9930087.1"/>
    </source>
</evidence>
<evidence type="ECO:0000313" key="8">
    <source>
        <dbReference type="Proteomes" id="UP000664203"/>
    </source>
</evidence>
<dbReference type="InterPro" id="IPR036318">
    <property type="entry name" value="FAD-bd_PCMH-like_sf"/>
</dbReference>
<evidence type="ECO:0000259" key="6">
    <source>
        <dbReference type="PROSITE" id="PS51387"/>
    </source>
</evidence>
<dbReference type="InterPro" id="IPR016169">
    <property type="entry name" value="FAD-bd_PCMH_sub2"/>
</dbReference>
<evidence type="ECO:0000256" key="2">
    <source>
        <dbReference type="ARBA" id="ARBA00022630"/>
    </source>
</evidence>
<dbReference type="PROSITE" id="PS51387">
    <property type="entry name" value="FAD_PCMH"/>
    <property type="match status" value="1"/>
</dbReference>
<dbReference type="Pfam" id="PF01565">
    <property type="entry name" value="FAD_binding_4"/>
    <property type="match status" value="1"/>
</dbReference>
<dbReference type="AlphaFoldDB" id="A0A8H3FS30"/>
<dbReference type="Proteomes" id="UP000664203">
    <property type="component" value="Unassembled WGS sequence"/>
</dbReference>
<dbReference type="EMBL" id="CAJPDR010000279">
    <property type="protein sequence ID" value="CAF9930087.1"/>
    <property type="molecule type" value="Genomic_DNA"/>
</dbReference>
<evidence type="ECO:0000256" key="4">
    <source>
        <dbReference type="ARBA" id="ARBA00023002"/>
    </source>
</evidence>
<comment type="similarity">
    <text evidence="1">Belongs to the oxygen-dependent FAD-linked oxidoreductase family.</text>
</comment>
<dbReference type="InterPro" id="IPR006094">
    <property type="entry name" value="Oxid_FAD_bind_N"/>
</dbReference>
<dbReference type="Gene3D" id="3.30.465.10">
    <property type="match status" value="1"/>
</dbReference>
<sequence>MHTSTLLGAALQLCALLGIFAGAAAKIELTSRSNIIVQPQTSAQAAEITRNSGCIGLTAASWALVFYPGSEVYHYENQEFWSLTEILAPSCVFRPTNAQEVGNAVKILQTTNTKFAVRGGGHMGIAGANNINDGVLMVLSNITTFRLSQDQTVLSVGPSYKWGDVYGLLQPSGLAVQGGRLSPIGVPGLLLGGGISFYGNERGFACDDVVNYEIILADGSVQDANKSFNPDLYFALKGGSSNFGIITRFDIETFPGLKVWAGVYSISAEYITAFLEAIANYSMNAKDPKSAVIPAVVAGDPNIAAVILFYNSDTVGFPDDLLPFTNIPSISSTLAFKTLQQFSDETAVVVVPDLNDLFASGTIRVTSYQQALTGINLIYNIFFDRIPLLYSQMPKENITIIEIDWEPITSLWLKASAAKGPNALGLDPTQIYICYAQVVEWTGSQYNRIVYDWAAENEKTITDATQEAGIYDPFHYMGDSAGFQIPGFYNGYGLGNGAKLEAISRKYDPKRVFQNLMPGGFKLAHSEG</sequence>
<evidence type="ECO:0000256" key="5">
    <source>
        <dbReference type="SAM" id="SignalP"/>
    </source>
</evidence>
<dbReference type="GO" id="GO:0016491">
    <property type="term" value="F:oxidoreductase activity"/>
    <property type="evidence" value="ECO:0007669"/>
    <property type="project" value="UniProtKB-KW"/>
</dbReference>
<protein>
    <recommendedName>
        <fullName evidence="6">FAD-binding PCMH-type domain-containing protein</fullName>
    </recommendedName>
</protein>
<feature type="domain" description="FAD-binding PCMH-type" evidence="6">
    <location>
        <begin position="85"/>
        <end position="256"/>
    </location>
</feature>
<accession>A0A8H3FS30</accession>
<dbReference type="InterPro" id="IPR050416">
    <property type="entry name" value="FAD-linked_Oxidoreductase"/>
</dbReference>
<dbReference type="SUPFAM" id="SSF56176">
    <property type="entry name" value="FAD-binding/transporter-associated domain-like"/>
    <property type="match status" value="1"/>
</dbReference>
<organism evidence="7 8">
    <name type="scientific">Alectoria fallacina</name>
    <dbReference type="NCBI Taxonomy" id="1903189"/>
    <lineage>
        <taxon>Eukaryota</taxon>
        <taxon>Fungi</taxon>
        <taxon>Dikarya</taxon>
        <taxon>Ascomycota</taxon>
        <taxon>Pezizomycotina</taxon>
        <taxon>Lecanoromycetes</taxon>
        <taxon>OSLEUM clade</taxon>
        <taxon>Lecanoromycetidae</taxon>
        <taxon>Lecanorales</taxon>
        <taxon>Lecanorineae</taxon>
        <taxon>Parmeliaceae</taxon>
        <taxon>Alectoria</taxon>
    </lineage>
</organism>
<evidence type="ECO:0000256" key="3">
    <source>
        <dbReference type="ARBA" id="ARBA00022827"/>
    </source>
</evidence>
<feature type="signal peptide" evidence="5">
    <location>
        <begin position="1"/>
        <end position="25"/>
    </location>
</feature>
<comment type="caution">
    <text evidence="7">The sequence shown here is derived from an EMBL/GenBank/DDBJ whole genome shotgun (WGS) entry which is preliminary data.</text>
</comment>
<dbReference type="PANTHER" id="PTHR42973">
    <property type="entry name" value="BINDING OXIDOREDUCTASE, PUTATIVE (AFU_ORTHOLOGUE AFUA_1G17690)-RELATED"/>
    <property type="match status" value="1"/>
</dbReference>
<proteinExistence type="inferred from homology"/>
<dbReference type="PANTHER" id="PTHR42973:SF53">
    <property type="entry name" value="FAD-BINDING PCMH-TYPE DOMAIN-CONTAINING PROTEIN-RELATED"/>
    <property type="match status" value="1"/>
</dbReference>
<keyword evidence="4" id="KW-0560">Oxidoreductase</keyword>
<dbReference type="OrthoDB" id="2151789at2759"/>